<dbReference type="EMBL" id="CAUYUJ010015644">
    <property type="protein sequence ID" value="CAK0856518.1"/>
    <property type="molecule type" value="Genomic_DNA"/>
</dbReference>
<feature type="non-terminal residue" evidence="2">
    <location>
        <position position="92"/>
    </location>
</feature>
<dbReference type="Proteomes" id="UP001189429">
    <property type="component" value="Unassembled WGS sequence"/>
</dbReference>
<feature type="compositionally biased region" description="Low complexity" evidence="1">
    <location>
        <begin position="18"/>
        <end position="40"/>
    </location>
</feature>
<sequence>VRAGASVGPRRGGGRGPCGAAVAPARRGGRGALLAAASGATEREETGSRAGAAAPRRTAAACDAAAQRPGLLRTGGGVADPVRVRGVFVLSL</sequence>
<organism evidence="2 3">
    <name type="scientific">Prorocentrum cordatum</name>
    <dbReference type="NCBI Taxonomy" id="2364126"/>
    <lineage>
        <taxon>Eukaryota</taxon>
        <taxon>Sar</taxon>
        <taxon>Alveolata</taxon>
        <taxon>Dinophyceae</taxon>
        <taxon>Prorocentrales</taxon>
        <taxon>Prorocentraceae</taxon>
        <taxon>Prorocentrum</taxon>
    </lineage>
</organism>
<feature type="region of interest" description="Disordered" evidence="1">
    <location>
        <begin position="1"/>
        <end position="56"/>
    </location>
</feature>
<name>A0ABN9UB04_9DINO</name>
<keyword evidence="3" id="KW-1185">Reference proteome</keyword>
<protein>
    <submittedName>
        <fullName evidence="2">Uncharacterized protein</fullName>
    </submittedName>
</protein>
<reference evidence="2" key="1">
    <citation type="submission" date="2023-10" db="EMBL/GenBank/DDBJ databases">
        <authorList>
            <person name="Chen Y."/>
            <person name="Shah S."/>
            <person name="Dougan E. K."/>
            <person name="Thang M."/>
            <person name="Chan C."/>
        </authorList>
    </citation>
    <scope>NUCLEOTIDE SEQUENCE [LARGE SCALE GENOMIC DNA]</scope>
</reference>
<evidence type="ECO:0000256" key="1">
    <source>
        <dbReference type="SAM" id="MobiDB-lite"/>
    </source>
</evidence>
<comment type="caution">
    <text evidence="2">The sequence shown here is derived from an EMBL/GenBank/DDBJ whole genome shotgun (WGS) entry which is preliminary data.</text>
</comment>
<feature type="non-terminal residue" evidence="2">
    <location>
        <position position="1"/>
    </location>
</feature>
<accession>A0ABN9UB04</accession>
<gene>
    <name evidence="2" type="ORF">PCOR1329_LOCUS46899</name>
</gene>
<proteinExistence type="predicted"/>
<evidence type="ECO:0000313" key="2">
    <source>
        <dbReference type="EMBL" id="CAK0856518.1"/>
    </source>
</evidence>
<evidence type="ECO:0000313" key="3">
    <source>
        <dbReference type="Proteomes" id="UP001189429"/>
    </source>
</evidence>